<dbReference type="RefSeq" id="WP_066084613.1">
    <property type="nucleotide sequence ID" value="NZ_LRVM01000002.1"/>
</dbReference>
<protein>
    <submittedName>
        <fullName evidence="2">Alkaline shock protein 23</fullName>
    </submittedName>
</protein>
<dbReference type="AlphaFoldDB" id="A0A136WGJ5"/>
<dbReference type="Proteomes" id="UP000070539">
    <property type="component" value="Unassembled WGS sequence"/>
</dbReference>
<evidence type="ECO:0000313" key="3">
    <source>
        <dbReference type="Proteomes" id="UP000070539"/>
    </source>
</evidence>
<gene>
    <name evidence="2" type="ORF">CLNEO_06950</name>
</gene>
<dbReference type="PANTHER" id="PTHR34297:SF2">
    <property type="entry name" value="ASP23_GLS24 FAMILY ENVELOPE STRESS RESPONSE PROTEIN"/>
    <property type="match status" value="1"/>
</dbReference>
<keyword evidence="3" id="KW-1185">Reference proteome</keyword>
<dbReference type="EMBL" id="LRVM01000002">
    <property type="protein sequence ID" value="KXL53469.1"/>
    <property type="molecule type" value="Genomic_DNA"/>
</dbReference>
<comment type="caution">
    <text evidence="2">The sequence shown here is derived from an EMBL/GenBank/DDBJ whole genome shotgun (WGS) entry which is preliminary data.</text>
</comment>
<comment type="similarity">
    <text evidence="1">Belongs to the asp23 family.</text>
</comment>
<organism evidence="2 3">
    <name type="scientific">Anaerotignum neopropionicum</name>
    <dbReference type="NCBI Taxonomy" id="36847"/>
    <lineage>
        <taxon>Bacteria</taxon>
        <taxon>Bacillati</taxon>
        <taxon>Bacillota</taxon>
        <taxon>Clostridia</taxon>
        <taxon>Lachnospirales</taxon>
        <taxon>Anaerotignaceae</taxon>
        <taxon>Anaerotignum</taxon>
    </lineage>
</organism>
<name>A0A136WGJ5_9FIRM</name>
<dbReference type="InterPro" id="IPR005531">
    <property type="entry name" value="Asp23"/>
</dbReference>
<evidence type="ECO:0000256" key="1">
    <source>
        <dbReference type="ARBA" id="ARBA00005721"/>
    </source>
</evidence>
<dbReference type="STRING" id="36847.CLNEO_06950"/>
<dbReference type="PANTHER" id="PTHR34297">
    <property type="entry name" value="HYPOTHETICAL CYTOSOLIC PROTEIN-RELATED"/>
    <property type="match status" value="1"/>
</dbReference>
<proteinExistence type="inferred from homology"/>
<dbReference type="Pfam" id="PF03780">
    <property type="entry name" value="Asp23"/>
    <property type="match status" value="1"/>
</dbReference>
<sequence>MAAKLENEYGVISIEREVIARIAGYAAIECYGIVGMAAKNMKDGLVQLLKLESLTKGIKMQINQNKASLDLHIIVEYGTNISAIADNIISTVKYSVEEYAGLEVEDVKVFVDGVRVDN</sequence>
<evidence type="ECO:0000313" key="2">
    <source>
        <dbReference type="EMBL" id="KXL53469.1"/>
    </source>
</evidence>
<dbReference type="PATRIC" id="fig|36847.3.peg.833"/>
<accession>A0A136WGJ5</accession>
<dbReference type="OrthoDB" id="9791482at2"/>
<reference evidence="2 3" key="1">
    <citation type="submission" date="2016-01" db="EMBL/GenBank/DDBJ databases">
        <title>Genome sequence of Clostridium neopropionicum X4, DSM-3847.</title>
        <authorList>
            <person name="Poehlein A."/>
            <person name="Beck M.H."/>
            <person name="Bengelsdorf F.R."/>
            <person name="Daniel R."/>
            <person name="Duerre P."/>
        </authorList>
    </citation>
    <scope>NUCLEOTIDE SEQUENCE [LARGE SCALE GENOMIC DNA]</scope>
    <source>
        <strain evidence="2 3">DSM-3847</strain>
    </source>
</reference>